<gene>
    <name evidence="1" type="ORF">PATL70BA_1246</name>
</gene>
<name>A0A3P7RWJ2_9FIRM</name>
<proteinExistence type="predicted"/>
<evidence type="ECO:0000313" key="2">
    <source>
        <dbReference type="Proteomes" id="UP000279029"/>
    </source>
</evidence>
<protein>
    <submittedName>
        <fullName evidence="1">Uncharacterized protein</fullName>
    </submittedName>
</protein>
<reference evidence="1 2" key="1">
    <citation type="submission" date="2018-09" db="EMBL/GenBank/DDBJ databases">
        <authorList>
            <person name="Postec A."/>
        </authorList>
    </citation>
    <scope>NUCLEOTIDE SEQUENCE [LARGE SCALE GENOMIC DNA]</scope>
    <source>
        <strain evidence="1">70B-A</strain>
    </source>
</reference>
<dbReference type="EMBL" id="LR130778">
    <property type="protein sequence ID" value="VDN47126.1"/>
    <property type="molecule type" value="Genomic_DNA"/>
</dbReference>
<evidence type="ECO:0000313" key="1">
    <source>
        <dbReference type="EMBL" id="VDN47126.1"/>
    </source>
</evidence>
<organism evidence="1 2">
    <name type="scientific">Petrocella atlantisensis</name>
    <dbReference type="NCBI Taxonomy" id="2173034"/>
    <lineage>
        <taxon>Bacteria</taxon>
        <taxon>Bacillati</taxon>
        <taxon>Bacillota</taxon>
        <taxon>Clostridia</taxon>
        <taxon>Lachnospirales</taxon>
        <taxon>Vallitaleaceae</taxon>
        <taxon>Petrocella</taxon>
    </lineage>
</organism>
<accession>A0A3P7RWJ2</accession>
<dbReference type="KEGG" id="cbar:PATL70BA_1246"/>
<dbReference type="AlphaFoldDB" id="A0A3P7RWJ2"/>
<dbReference type="Proteomes" id="UP000279029">
    <property type="component" value="Chromosome"/>
</dbReference>
<sequence>MEKGCFNYLMIIYIIEIIFNDIRLEIWLIQGEYNEKACYKHCSIDDSSIIHQL</sequence>
<keyword evidence="2" id="KW-1185">Reference proteome</keyword>